<dbReference type="AlphaFoldDB" id="A0A0W8F8B4"/>
<dbReference type="SUPFAM" id="SSF53659">
    <property type="entry name" value="Isocitrate/Isopropylmalate dehydrogenase-like"/>
    <property type="match status" value="1"/>
</dbReference>
<protein>
    <submittedName>
        <fullName evidence="3">N5-methyltetrahydromethanopterin:coenzyme m methyltransferase subunit x</fullName>
    </submittedName>
</protein>
<dbReference type="GO" id="GO:0032259">
    <property type="term" value="P:methylation"/>
    <property type="evidence" value="ECO:0007669"/>
    <property type="project" value="UniProtKB-KW"/>
</dbReference>
<dbReference type="InterPro" id="IPR016764">
    <property type="entry name" value="MeTrfase_MtxX_xsu"/>
</dbReference>
<evidence type="ECO:0000256" key="2">
    <source>
        <dbReference type="ARBA" id="ARBA00022679"/>
    </source>
</evidence>
<proteinExistence type="predicted"/>
<evidence type="ECO:0000256" key="1">
    <source>
        <dbReference type="ARBA" id="ARBA00022603"/>
    </source>
</evidence>
<dbReference type="NCBIfam" id="TIGR03270">
    <property type="entry name" value="methan_mark_4"/>
    <property type="match status" value="1"/>
</dbReference>
<reference evidence="3" key="1">
    <citation type="journal article" date="2015" name="Proc. Natl. Acad. Sci. U.S.A.">
        <title>Networks of energetic and metabolic interactions define dynamics in microbial communities.</title>
        <authorList>
            <person name="Embree M."/>
            <person name="Liu J.K."/>
            <person name="Al-Bassam M.M."/>
            <person name="Zengler K."/>
        </authorList>
    </citation>
    <scope>NUCLEOTIDE SEQUENCE</scope>
</reference>
<dbReference type="EMBL" id="LNQE01001463">
    <property type="protein sequence ID" value="KUG17101.1"/>
    <property type="molecule type" value="Genomic_DNA"/>
</dbReference>
<gene>
    <name evidence="3" type="ORF">ASZ90_013221</name>
</gene>
<keyword evidence="2 3" id="KW-0808">Transferase</keyword>
<keyword evidence="1 3" id="KW-0489">Methyltransferase</keyword>
<accession>A0A0W8F8B4</accession>
<organism evidence="3">
    <name type="scientific">hydrocarbon metagenome</name>
    <dbReference type="NCBI Taxonomy" id="938273"/>
    <lineage>
        <taxon>unclassified sequences</taxon>
        <taxon>metagenomes</taxon>
        <taxon>ecological metagenomes</taxon>
    </lineage>
</organism>
<comment type="caution">
    <text evidence="3">The sequence shown here is derived from an EMBL/GenBank/DDBJ whole genome shotgun (WGS) entry which is preliminary data.</text>
</comment>
<evidence type="ECO:0000313" key="3">
    <source>
        <dbReference type="EMBL" id="KUG17101.1"/>
    </source>
</evidence>
<sequence length="268" mass="28991">MDASFIKSLQDRAEKTHARIGIGIWNADRELMASLHSAERFAELLVVGNVDESCPYEHICTDEPWRELVGLLANGVIDGAVRGNLPAGRTMRALAEEFRLPVRRLALIELSGWAFLLGPVGIDEGETAQDRLDLLLGGSKLLQNMGVLPRAAVLSGGRREDRGRCERVDRSLLEGDQIAARALKAGIDAEHKGILIENCRGDDIVIAPDGISGNLIFRTLMLLCGAQSYGAPAMMEKIFIDSSRARSGFDGPVMLAGAMAGMRKVEGK</sequence>
<dbReference type="GO" id="GO:0008168">
    <property type="term" value="F:methyltransferase activity"/>
    <property type="evidence" value="ECO:0007669"/>
    <property type="project" value="UniProtKB-KW"/>
</dbReference>
<name>A0A0W8F8B4_9ZZZZ</name>